<dbReference type="InterPro" id="IPR018385">
    <property type="entry name" value="C4_dicarb_anaerob_car-like"/>
</dbReference>
<protein>
    <recommendedName>
        <fullName evidence="9">YfcC family protein</fullName>
    </recommendedName>
</protein>
<keyword evidence="5 6" id="KW-0472">Membrane</keyword>
<keyword evidence="4 6" id="KW-1133">Transmembrane helix</keyword>
<dbReference type="eggNOG" id="COG1288">
    <property type="taxonomic scope" value="Bacteria"/>
</dbReference>
<feature type="transmembrane region" description="Helical" evidence="6">
    <location>
        <begin position="373"/>
        <end position="392"/>
    </location>
</feature>
<dbReference type="Pfam" id="PF03606">
    <property type="entry name" value="DcuC"/>
    <property type="match status" value="1"/>
</dbReference>
<dbReference type="Proteomes" id="UP000005396">
    <property type="component" value="Unassembled WGS sequence"/>
</dbReference>
<feature type="transmembrane region" description="Helical" evidence="6">
    <location>
        <begin position="26"/>
        <end position="48"/>
    </location>
</feature>
<comment type="caution">
    <text evidence="7">The sequence shown here is derived from an EMBL/GenBank/DDBJ whole genome shotgun (WGS) entry which is preliminary data.</text>
</comment>
<dbReference type="GO" id="GO:0005886">
    <property type="term" value="C:plasma membrane"/>
    <property type="evidence" value="ECO:0007669"/>
    <property type="project" value="UniProtKB-SubCell"/>
</dbReference>
<accession>A8RLY5</accession>
<dbReference type="EMBL" id="ABCC02000020">
    <property type="protein sequence ID" value="EDP17828.1"/>
    <property type="molecule type" value="Genomic_DNA"/>
</dbReference>
<evidence type="ECO:0000256" key="3">
    <source>
        <dbReference type="ARBA" id="ARBA00022692"/>
    </source>
</evidence>
<gene>
    <name evidence="7" type="ORF">CLOBOL_01780</name>
</gene>
<evidence type="ECO:0000256" key="5">
    <source>
        <dbReference type="ARBA" id="ARBA00023136"/>
    </source>
</evidence>
<dbReference type="PaxDb" id="411902-CLOBOL_01780"/>
<feature type="transmembrane region" description="Helical" evidence="6">
    <location>
        <begin position="95"/>
        <end position="111"/>
    </location>
</feature>
<evidence type="ECO:0000256" key="4">
    <source>
        <dbReference type="ARBA" id="ARBA00022989"/>
    </source>
</evidence>
<keyword evidence="3 6" id="KW-0812">Transmembrane</keyword>
<feature type="transmembrane region" description="Helical" evidence="6">
    <location>
        <begin position="177"/>
        <end position="205"/>
    </location>
</feature>
<evidence type="ECO:0000313" key="7">
    <source>
        <dbReference type="EMBL" id="EDP17828.1"/>
    </source>
</evidence>
<keyword evidence="2" id="KW-1003">Cell membrane</keyword>
<dbReference type="PANTHER" id="PTHR43652">
    <property type="entry name" value="BASIC AMINO ACID ANTIPORTER YFCC-RELATED"/>
    <property type="match status" value="1"/>
</dbReference>
<evidence type="ECO:0000256" key="6">
    <source>
        <dbReference type="SAM" id="Phobius"/>
    </source>
</evidence>
<evidence type="ECO:0008006" key="9">
    <source>
        <dbReference type="Google" id="ProtNLM"/>
    </source>
</evidence>
<feature type="transmembrane region" description="Helical" evidence="6">
    <location>
        <begin position="337"/>
        <end position="366"/>
    </location>
</feature>
<name>A8RLY5_ENTBW</name>
<dbReference type="AlphaFoldDB" id="A8RLY5"/>
<dbReference type="InterPro" id="IPR051679">
    <property type="entry name" value="DASS-Related_Transporters"/>
</dbReference>
<reference evidence="7 8" key="1">
    <citation type="submission" date="2007-08" db="EMBL/GenBank/DDBJ databases">
        <authorList>
            <person name="Fulton L."/>
            <person name="Clifton S."/>
            <person name="Fulton B."/>
            <person name="Xu J."/>
            <person name="Minx P."/>
            <person name="Pepin K.H."/>
            <person name="Johnson M."/>
            <person name="Thiruvilangam P."/>
            <person name="Bhonagiri V."/>
            <person name="Nash W.E."/>
            <person name="Mardis E.R."/>
            <person name="Wilson R.K."/>
        </authorList>
    </citation>
    <scope>NUCLEOTIDE SEQUENCE [LARGE SCALE GENOMIC DNA]</scope>
    <source>
        <strain evidence="8">ATCC BAA-613 / DSM 15670 / CCUG 46953 / JCM 12243 / WAL 16351</strain>
    </source>
</reference>
<feature type="transmembrane region" description="Helical" evidence="6">
    <location>
        <begin position="462"/>
        <end position="482"/>
    </location>
</feature>
<proteinExistence type="predicted"/>
<feature type="transmembrane region" description="Helical" evidence="6">
    <location>
        <begin position="217"/>
        <end position="236"/>
    </location>
</feature>
<evidence type="ECO:0000256" key="2">
    <source>
        <dbReference type="ARBA" id="ARBA00022475"/>
    </source>
</evidence>
<feature type="transmembrane region" description="Helical" evidence="6">
    <location>
        <begin position="275"/>
        <end position="293"/>
    </location>
</feature>
<feature type="transmembrane region" description="Helical" evidence="6">
    <location>
        <begin position="429"/>
        <end position="450"/>
    </location>
</feature>
<evidence type="ECO:0000313" key="8">
    <source>
        <dbReference type="Proteomes" id="UP000005396"/>
    </source>
</evidence>
<sequence>MGRINNFKNQLTIGGNGMKEGNKRSWFPNVYTILFLLAIVSAILTWIVPAGSYERVTEENVTKVVAGTYHVIGQNPQGPWEIFQALVTGFKNQSSLIYMILFVGAAVYMITETKAIDTIFMKLAKAVKGREEIAIFCVMFFMSMGGATGVFGNATLVLIPIGIFLSQAMGFDKTLGFFMIFFGQFAGFNVGWANAGVLGVAQAIAEVPLFSGFSARVIFHIVNFTLSYAFVIFYLHQIKKDPCKSLNYEQGLKTNDIMGYQDGELGDAPVTKVQVLSMLCMVAGLAAVVIGALKFKWGADKISATFLVVCLLIGCVSCKDINVGFNRFIKGCASTVGAAFIVGFANCLTVLMSNGMILDTIVYWLAKPISHMGAVLGAGFMFLANALINFFISSGSGQAAAVMPIMVPIADLTGITRQVAVQAFQFGDGFTNCVIPTIGTLMGGLGFAGISYGKYLKKAMPLILVQITLAFFTLMFLQSIGWTGL</sequence>
<dbReference type="HOGENOM" id="CLU_035307_0_1_9"/>
<dbReference type="PANTHER" id="PTHR43652:SF2">
    <property type="entry name" value="BASIC AMINO ACID ANTIPORTER YFCC-RELATED"/>
    <property type="match status" value="1"/>
</dbReference>
<organism evidence="7 8">
    <name type="scientific">Enterocloster bolteae (strain ATCC BAA-613 / DSM 15670 / CCUG 46953 / JCM 12243 / WAL 16351)</name>
    <name type="common">Clostridium bolteae</name>
    <dbReference type="NCBI Taxonomy" id="411902"/>
    <lineage>
        <taxon>Bacteria</taxon>
        <taxon>Bacillati</taxon>
        <taxon>Bacillota</taxon>
        <taxon>Clostridia</taxon>
        <taxon>Lachnospirales</taxon>
        <taxon>Lachnospiraceae</taxon>
        <taxon>Enterocloster</taxon>
    </lineage>
</organism>
<feature type="transmembrane region" description="Helical" evidence="6">
    <location>
        <begin position="132"/>
        <end position="165"/>
    </location>
</feature>
<reference evidence="7 8" key="2">
    <citation type="submission" date="2007-09" db="EMBL/GenBank/DDBJ databases">
        <title>Draft genome sequence of Clostridium bolteae (ATCC BAA-613).</title>
        <authorList>
            <person name="Sudarsanam P."/>
            <person name="Ley R."/>
            <person name="Guruge J."/>
            <person name="Turnbaugh P.J."/>
            <person name="Mahowald M."/>
            <person name="Liep D."/>
            <person name="Gordon J."/>
        </authorList>
    </citation>
    <scope>NUCLEOTIDE SEQUENCE [LARGE SCALE GENOMIC DNA]</scope>
    <source>
        <strain evidence="8">ATCC BAA-613 / DSM 15670 / CCUG 46953 / JCM 12243 / WAL 16351</strain>
    </source>
</reference>
<comment type="subcellular location">
    <subcellularLocation>
        <location evidence="1">Cell membrane</location>
        <topology evidence="1">Multi-pass membrane protein</topology>
    </subcellularLocation>
</comment>
<evidence type="ECO:0000256" key="1">
    <source>
        <dbReference type="ARBA" id="ARBA00004651"/>
    </source>
</evidence>